<sequence length="127" mass="14513">MYRHIPNITELSRLIWRHCNGSKTGKTDDQVDDKITVMLKVHIVHLRLPTVANFLDPKSRHVSQWDQIDSLLDLLRQQPANYTKHSSDKSLFSQSPTQDQLVVGNVRCPTHEEVLAKMQGHVDVPAP</sequence>
<dbReference type="EMBL" id="LAVV01004276">
    <property type="protein sequence ID" value="KNZ61564.1"/>
    <property type="molecule type" value="Genomic_DNA"/>
</dbReference>
<dbReference type="Proteomes" id="UP000037035">
    <property type="component" value="Unassembled WGS sequence"/>
</dbReference>
<gene>
    <name evidence="1" type="ORF">VP01_1384g5</name>
</gene>
<dbReference type="STRING" id="27349.A0A0L6VLI0"/>
<dbReference type="AlphaFoldDB" id="A0A0L6VLI0"/>
<proteinExistence type="predicted"/>
<dbReference type="VEuPathDB" id="FungiDB:VP01_1384g5"/>
<keyword evidence="2" id="KW-1185">Reference proteome</keyword>
<accession>A0A0L6VLI0</accession>
<name>A0A0L6VLI0_9BASI</name>
<evidence type="ECO:0000313" key="2">
    <source>
        <dbReference type="Proteomes" id="UP000037035"/>
    </source>
</evidence>
<reference evidence="1 2" key="1">
    <citation type="submission" date="2015-08" db="EMBL/GenBank/DDBJ databases">
        <title>Next Generation Sequencing and Analysis of the Genome of Puccinia sorghi L Schw, the Causal Agent of Maize Common Rust.</title>
        <authorList>
            <person name="Rochi L."/>
            <person name="Burguener G."/>
            <person name="Darino M."/>
            <person name="Turjanski A."/>
            <person name="Kreff E."/>
            <person name="Dieguez M.J."/>
            <person name="Sacco F."/>
        </authorList>
    </citation>
    <scope>NUCLEOTIDE SEQUENCE [LARGE SCALE GENOMIC DNA]</scope>
    <source>
        <strain evidence="1 2">RO10H11247</strain>
    </source>
</reference>
<protein>
    <submittedName>
        <fullName evidence="1">Uncharacterized protein</fullName>
    </submittedName>
</protein>
<comment type="caution">
    <text evidence="1">The sequence shown here is derived from an EMBL/GenBank/DDBJ whole genome shotgun (WGS) entry which is preliminary data.</text>
</comment>
<organism evidence="1 2">
    <name type="scientific">Puccinia sorghi</name>
    <dbReference type="NCBI Taxonomy" id="27349"/>
    <lineage>
        <taxon>Eukaryota</taxon>
        <taxon>Fungi</taxon>
        <taxon>Dikarya</taxon>
        <taxon>Basidiomycota</taxon>
        <taxon>Pucciniomycotina</taxon>
        <taxon>Pucciniomycetes</taxon>
        <taxon>Pucciniales</taxon>
        <taxon>Pucciniaceae</taxon>
        <taxon>Puccinia</taxon>
    </lineage>
</organism>
<evidence type="ECO:0000313" key="1">
    <source>
        <dbReference type="EMBL" id="KNZ61564.1"/>
    </source>
</evidence>
<dbReference type="OrthoDB" id="2498923at2759"/>